<sequence length="164" mass="17716">MDMALRSVVKDVVADQSPHELVLLDVMEPLDDAQITAALAGRGRDEEGLGFGLTEVAPLVTPVVWLVLNEFVSRGVGTTVDGIVVRARRLFRQRSAQPRSLTEPTLTAEELNAVHQRIREKATEAGIGTEESQRLADAVVARLACGRRPEPDPPQQGDGQATSD</sequence>
<dbReference type="AlphaFoldDB" id="A0A918G301"/>
<accession>A0A918G301</accession>
<proteinExistence type="predicted"/>
<feature type="region of interest" description="Disordered" evidence="1">
    <location>
        <begin position="145"/>
        <end position="164"/>
    </location>
</feature>
<gene>
    <name evidence="2" type="ORF">GCM10010269_62030</name>
</gene>
<protein>
    <submittedName>
        <fullName evidence="2">Uncharacterized protein</fullName>
    </submittedName>
</protein>
<organism evidence="2 3">
    <name type="scientific">Streptomyces humidus</name>
    <dbReference type="NCBI Taxonomy" id="52259"/>
    <lineage>
        <taxon>Bacteria</taxon>
        <taxon>Bacillati</taxon>
        <taxon>Actinomycetota</taxon>
        <taxon>Actinomycetes</taxon>
        <taxon>Kitasatosporales</taxon>
        <taxon>Streptomycetaceae</taxon>
        <taxon>Streptomyces</taxon>
    </lineage>
</organism>
<keyword evidence="3" id="KW-1185">Reference proteome</keyword>
<feature type="compositionally biased region" description="Low complexity" evidence="1">
    <location>
        <begin position="155"/>
        <end position="164"/>
    </location>
</feature>
<reference evidence="2" key="2">
    <citation type="submission" date="2020-09" db="EMBL/GenBank/DDBJ databases">
        <authorList>
            <person name="Sun Q."/>
            <person name="Ohkuma M."/>
        </authorList>
    </citation>
    <scope>NUCLEOTIDE SEQUENCE</scope>
    <source>
        <strain evidence="2">JCM 4386</strain>
    </source>
</reference>
<dbReference type="Proteomes" id="UP000606194">
    <property type="component" value="Unassembled WGS sequence"/>
</dbReference>
<evidence type="ECO:0000256" key="1">
    <source>
        <dbReference type="SAM" id="MobiDB-lite"/>
    </source>
</evidence>
<comment type="caution">
    <text evidence="2">The sequence shown here is derived from an EMBL/GenBank/DDBJ whole genome shotgun (WGS) entry which is preliminary data.</text>
</comment>
<evidence type="ECO:0000313" key="2">
    <source>
        <dbReference type="EMBL" id="GGS14305.1"/>
    </source>
</evidence>
<reference evidence="2" key="1">
    <citation type="journal article" date="2014" name="Int. J. Syst. Evol. Microbiol.">
        <title>Complete genome sequence of Corynebacterium casei LMG S-19264T (=DSM 44701T), isolated from a smear-ripened cheese.</title>
        <authorList>
            <consortium name="US DOE Joint Genome Institute (JGI-PGF)"/>
            <person name="Walter F."/>
            <person name="Albersmeier A."/>
            <person name="Kalinowski J."/>
            <person name="Ruckert C."/>
        </authorList>
    </citation>
    <scope>NUCLEOTIDE SEQUENCE</scope>
    <source>
        <strain evidence="2">JCM 4386</strain>
    </source>
</reference>
<dbReference type="EMBL" id="BMTL01000030">
    <property type="protein sequence ID" value="GGS14305.1"/>
    <property type="molecule type" value="Genomic_DNA"/>
</dbReference>
<evidence type="ECO:0000313" key="3">
    <source>
        <dbReference type="Proteomes" id="UP000606194"/>
    </source>
</evidence>
<name>A0A918G301_9ACTN</name>
<dbReference type="RefSeq" id="WP_190152653.1">
    <property type="nucleotide sequence ID" value="NZ_BMTL01000030.1"/>
</dbReference>